<reference evidence="2 3" key="1">
    <citation type="submission" date="2016-12" db="EMBL/GenBank/DDBJ databases">
        <title>Thioflexothrix psekupsii D3 genome sequencing and assembly.</title>
        <authorList>
            <person name="Fomenkov A."/>
            <person name="Vincze T."/>
            <person name="Grabovich M."/>
            <person name="Anton B.P."/>
            <person name="Dubinina G."/>
            <person name="Orlova M."/>
            <person name="Belousova E."/>
            <person name="Roberts R.J."/>
        </authorList>
    </citation>
    <scope>NUCLEOTIDE SEQUENCE [LARGE SCALE GENOMIC DNA]</scope>
    <source>
        <strain evidence="2">D3</strain>
    </source>
</reference>
<feature type="domain" description="SpoVT-AbrB" evidence="1">
    <location>
        <begin position="6"/>
        <end position="51"/>
    </location>
</feature>
<dbReference type="PANTHER" id="PTHR40516:SF1">
    <property type="entry name" value="ANTITOXIN CHPS-RELATED"/>
    <property type="match status" value="1"/>
</dbReference>
<dbReference type="Pfam" id="PF04014">
    <property type="entry name" value="MazE_antitoxin"/>
    <property type="match status" value="1"/>
</dbReference>
<gene>
    <name evidence="2" type="ORF">TPSD3_01675</name>
</gene>
<dbReference type="PANTHER" id="PTHR40516">
    <property type="entry name" value="ANTITOXIN CHPS-RELATED"/>
    <property type="match status" value="1"/>
</dbReference>
<dbReference type="InterPro" id="IPR007159">
    <property type="entry name" value="SpoVT-AbrB_dom"/>
</dbReference>
<dbReference type="InterPro" id="IPR037914">
    <property type="entry name" value="SpoVT-AbrB_sf"/>
</dbReference>
<proteinExistence type="predicted"/>
<dbReference type="Gene3D" id="2.10.260.10">
    <property type="match status" value="1"/>
</dbReference>
<dbReference type="RefSeq" id="WP_086486857.1">
    <property type="nucleotide sequence ID" value="NZ_MSLT01000006.1"/>
</dbReference>
<dbReference type="GO" id="GO:0097351">
    <property type="term" value="F:toxin sequestering activity"/>
    <property type="evidence" value="ECO:0007669"/>
    <property type="project" value="InterPro"/>
</dbReference>
<evidence type="ECO:0000313" key="3">
    <source>
        <dbReference type="Proteomes" id="UP000194798"/>
    </source>
</evidence>
<name>A0A251XA96_9GAMM</name>
<accession>A0A251XA96</accession>
<dbReference type="OrthoDB" id="9795766at2"/>
<dbReference type="AlphaFoldDB" id="A0A251XA96"/>
<comment type="caution">
    <text evidence="2">The sequence shown here is derived from an EMBL/GenBank/DDBJ whole genome shotgun (WGS) entry which is preliminary data.</text>
</comment>
<dbReference type="SMART" id="SM00966">
    <property type="entry name" value="SpoVT_AbrB"/>
    <property type="match status" value="1"/>
</dbReference>
<evidence type="ECO:0000259" key="1">
    <source>
        <dbReference type="SMART" id="SM00966"/>
    </source>
</evidence>
<sequence>MLATISKWGNSAAIRLPKSILDTSSLHIGDTVDLVQKGKTLVIQPCKPNLNDLLSQITEENKHQDMLSKPAGNELL</sequence>
<dbReference type="SUPFAM" id="SSF89447">
    <property type="entry name" value="AbrB/MazE/MraZ-like"/>
    <property type="match status" value="1"/>
</dbReference>
<organism evidence="2 3">
    <name type="scientific">Thioflexithrix psekupsensis</name>
    <dbReference type="NCBI Taxonomy" id="1570016"/>
    <lineage>
        <taxon>Bacteria</taxon>
        <taxon>Pseudomonadati</taxon>
        <taxon>Pseudomonadota</taxon>
        <taxon>Gammaproteobacteria</taxon>
        <taxon>Thiotrichales</taxon>
        <taxon>Thioflexithrix</taxon>
    </lineage>
</organism>
<dbReference type="InterPro" id="IPR039052">
    <property type="entry name" value="Antitox_PemI-like"/>
</dbReference>
<dbReference type="EMBL" id="MSLT01000006">
    <property type="protein sequence ID" value="OUD15264.1"/>
    <property type="molecule type" value="Genomic_DNA"/>
</dbReference>
<dbReference type="GO" id="GO:0003677">
    <property type="term" value="F:DNA binding"/>
    <property type="evidence" value="ECO:0007669"/>
    <property type="project" value="InterPro"/>
</dbReference>
<evidence type="ECO:0000313" key="2">
    <source>
        <dbReference type="EMBL" id="OUD15264.1"/>
    </source>
</evidence>
<protein>
    <submittedName>
        <fullName evidence="2">MazF family transcriptional regulator</fullName>
    </submittedName>
</protein>
<dbReference type="Proteomes" id="UP000194798">
    <property type="component" value="Unassembled WGS sequence"/>
</dbReference>
<keyword evidence="3" id="KW-1185">Reference proteome</keyword>